<proteinExistence type="predicted"/>
<evidence type="ECO:0000259" key="2">
    <source>
        <dbReference type="Pfam" id="PF07853"/>
    </source>
</evidence>
<feature type="transmembrane region" description="Helical" evidence="1">
    <location>
        <begin position="12"/>
        <end position="30"/>
    </location>
</feature>
<protein>
    <submittedName>
        <fullName evidence="3">DUF1648 domain-containing protein</fullName>
    </submittedName>
</protein>
<feature type="transmembrane region" description="Helical" evidence="1">
    <location>
        <begin position="53"/>
        <end position="72"/>
    </location>
</feature>
<dbReference type="OrthoDB" id="957639at2"/>
<feature type="transmembrane region" description="Helical" evidence="1">
    <location>
        <begin position="139"/>
        <end position="161"/>
    </location>
</feature>
<sequence length="168" mass="19236">MSIDHFVSRFWRVASIIAFGITLLFTYRGLPDPTAVHFGESGRGDGFLPKEEIFYLLAALVTFINVLILLLIKNIQKVPVAVFEKIFTIFQSKGGELIQKVLCNWVHFLAAGINTFLLLALRILLLLNDERTFDADYSYLPWVGYLLIAAWILYFPFRLVLSADFKEK</sequence>
<reference evidence="3 4" key="1">
    <citation type="submission" date="2019-01" db="EMBL/GenBank/DDBJ databases">
        <authorList>
            <person name="Chen W.-M."/>
        </authorList>
    </citation>
    <scope>NUCLEOTIDE SEQUENCE [LARGE SCALE GENOMIC DNA]</scope>
    <source>
        <strain evidence="3 4">FSY-15</strain>
    </source>
</reference>
<dbReference type="Pfam" id="PF07853">
    <property type="entry name" value="DUF1648"/>
    <property type="match status" value="1"/>
</dbReference>
<gene>
    <name evidence="3" type="ORF">EOJ36_06190</name>
</gene>
<dbReference type="InterPro" id="IPR012867">
    <property type="entry name" value="DUF1648"/>
</dbReference>
<dbReference type="Proteomes" id="UP000282832">
    <property type="component" value="Unassembled WGS sequence"/>
</dbReference>
<keyword evidence="4" id="KW-1185">Reference proteome</keyword>
<keyword evidence="1" id="KW-0472">Membrane</keyword>
<organism evidence="3 4">
    <name type="scientific">Sandaracinomonas limnophila</name>
    <dbReference type="NCBI Taxonomy" id="1862386"/>
    <lineage>
        <taxon>Bacteria</taxon>
        <taxon>Pseudomonadati</taxon>
        <taxon>Bacteroidota</taxon>
        <taxon>Cytophagia</taxon>
        <taxon>Cytophagales</taxon>
        <taxon>Flectobacillaceae</taxon>
        <taxon>Sandaracinomonas</taxon>
    </lineage>
</organism>
<evidence type="ECO:0000256" key="1">
    <source>
        <dbReference type="SAM" id="Phobius"/>
    </source>
</evidence>
<dbReference type="RefSeq" id="WP_127803455.1">
    <property type="nucleotide sequence ID" value="NZ_SACY01000003.1"/>
</dbReference>
<evidence type="ECO:0000313" key="4">
    <source>
        <dbReference type="Proteomes" id="UP000282832"/>
    </source>
</evidence>
<keyword evidence="1" id="KW-1133">Transmembrane helix</keyword>
<name>A0A437PQR0_9BACT</name>
<evidence type="ECO:0000313" key="3">
    <source>
        <dbReference type="EMBL" id="RVU24597.1"/>
    </source>
</evidence>
<dbReference type="EMBL" id="SACY01000003">
    <property type="protein sequence ID" value="RVU24597.1"/>
    <property type="molecule type" value="Genomic_DNA"/>
</dbReference>
<accession>A0A437PQR0</accession>
<keyword evidence="1" id="KW-0812">Transmembrane</keyword>
<comment type="caution">
    <text evidence="3">The sequence shown here is derived from an EMBL/GenBank/DDBJ whole genome shotgun (WGS) entry which is preliminary data.</text>
</comment>
<feature type="transmembrane region" description="Helical" evidence="1">
    <location>
        <begin position="105"/>
        <end position="127"/>
    </location>
</feature>
<feature type="domain" description="DUF1648" evidence="2">
    <location>
        <begin position="16"/>
        <end position="56"/>
    </location>
</feature>
<dbReference type="AlphaFoldDB" id="A0A437PQR0"/>